<keyword evidence="4 7" id="KW-0812">Transmembrane</keyword>
<evidence type="ECO:0000313" key="11">
    <source>
        <dbReference type="EMBL" id="NKW42174.1"/>
    </source>
</evidence>
<dbReference type="InterPro" id="IPR000515">
    <property type="entry name" value="MetI-like"/>
</dbReference>
<evidence type="ECO:0000256" key="3">
    <source>
        <dbReference type="ARBA" id="ARBA00022475"/>
    </source>
</evidence>
<dbReference type="Proteomes" id="UP000808906">
    <property type="component" value="Unassembled WGS sequence"/>
</dbReference>
<dbReference type="Pfam" id="PF00528">
    <property type="entry name" value="BPD_transp_1"/>
    <property type="match status" value="1"/>
</dbReference>
<dbReference type="EMBL" id="WVBC01000030">
    <property type="protein sequence ID" value="NKT79544.1"/>
    <property type="molecule type" value="Genomic_DNA"/>
</dbReference>
<dbReference type="GO" id="GO:0005886">
    <property type="term" value="C:plasma membrane"/>
    <property type="evidence" value="ECO:0007669"/>
    <property type="project" value="UniProtKB-SubCell"/>
</dbReference>
<reference evidence="10" key="2">
    <citation type="journal article" date="2020" name="Environ. Microbiol.">
        <title>The novel and transferable erm(51) gene confers Macrolides, Lincosamides, and Streptogramins B (MLSB) resistance to clonal Rhodococcus equi in the environment.</title>
        <authorList>
            <person name="Huber L."/>
            <person name="Giguere S."/>
            <person name="Slovis N.M."/>
            <person name="Alvarez-Narvaez S."/>
            <person name="Hart K.A."/>
            <person name="Greiter M."/>
            <person name="Morris E.R.A."/>
            <person name="Cohen N.D."/>
        </authorList>
    </citation>
    <scope>NUCLEOTIDE SEQUENCE</scope>
    <source>
        <strain evidence="10">Lh_116_1</strain>
        <strain evidence="11">Lh_16_1</strain>
    </source>
</reference>
<feature type="transmembrane region" description="Helical" evidence="7">
    <location>
        <begin position="301"/>
        <end position="322"/>
    </location>
</feature>
<accession>A0A9Q5EZQ4</accession>
<dbReference type="GO" id="GO:0055085">
    <property type="term" value="P:transmembrane transport"/>
    <property type="evidence" value="ECO:0007669"/>
    <property type="project" value="InterPro"/>
</dbReference>
<evidence type="ECO:0000256" key="2">
    <source>
        <dbReference type="ARBA" id="ARBA00022448"/>
    </source>
</evidence>
<feature type="transmembrane region" description="Helical" evidence="7">
    <location>
        <begin position="272"/>
        <end position="294"/>
    </location>
</feature>
<keyword evidence="3" id="KW-1003">Cell membrane</keyword>
<evidence type="ECO:0000313" key="9">
    <source>
        <dbReference type="EMBL" id="MBM4566712.1"/>
    </source>
</evidence>
<dbReference type="PANTHER" id="PTHR43163">
    <property type="entry name" value="DIPEPTIDE TRANSPORT SYSTEM PERMEASE PROTEIN DPPB-RELATED"/>
    <property type="match status" value="1"/>
</dbReference>
<feature type="domain" description="ABC transmembrane type-1" evidence="8">
    <location>
        <begin position="115"/>
        <end position="322"/>
    </location>
</feature>
<dbReference type="PANTHER" id="PTHR43163:SF9">
    <property type="entry name" value="ABC TRANSPORTER PERMEASE PROTEIN"/>
    <property type="match status" value="1"/>
</dbReference>
<organism evidence="10 12">
    <name type="scientific">Rhodococcus hoagii</name>
    <name type="common">Corynebacterium equii</name>
    <dbReference type="NCBI Taxonomy" id="43767"/>
    <lineage>
        <taxon>Bacteria</taxon>
        <taxon>Bacillati</taxon>
        <taxon>Actinomycetota</taxon>
        <taxon>Actinomycetes</taxon>
        <taxon>Mycobacteriales</taxon>
        <taxon>Nocardiaceae</taxon>
        <taxon>Prescottella</taxon>
    </lineage>
</organism>
<dbReference type="Gene3D" id="1.10.3720.10">
    <property type="entry name" value="MetI-like"/>
    <property type="match status" value="1"/>
</dbReference>
<dbReference type="EMBL" id="WVDC01000004">
    <property type="protein sequence ID" value="NKW42174.1"/>
    <property type="molecule type" value="Genomic_DNA"/>
</dbReference>
<protein>
    <submittedName>
        <fullName evidence="10">ABC transporter permease subunit</fullName>
    </submittedName>
</protein>
<dbReference type="PROSITE" id="PS50928">
    <property type="entry name" value="ABC_TM1"/>
    <property type="match status" value="1"/>
</dbReference>
<feature type="transmembrane region" description="Helical" evidence="7">
    <location>
        <begin position="117"/>
        <end position="140"/>
    </location>
</feature>
<gene>
    <name evidence="9" type="ORF">GS441_15030</name>
    <name evidence="10" type="ORF">GS882_15665</name>
    <name evidence="11" type="ORF">GS947_11235</name>
</gene>
<dbReference type="CDD" id="cd06261">
    <property type="entry name" value="TM_PBP2"/>
    <property type="match status" value="1"/>
</dbReference>
<dbReference type="Proteomes" id="UP000603463">
    <property type="component" value="Unassembled WGS sequence"/>
</dbReference>
<comment type="caution">
    <text evidence="10">The sequence shown here is derived from an EMBL/GenBank/DDBJ whole genome shotgun (WGS) entry which is preliminary data.</text>
</comment>
<evidence type="ECO:0000256" key="1">
    <source>
        <dbReference type="ARBA" id="ARBA00004651"/>
    </source>
</evidence>
<dbReference type="AlphaFoldDB" id="A0A9Q5EZQ4"/>
<feature type="transmembrane region" description="Helical" evidence="7">
    <location>
        <begin position="248"/>
        <end position="266"/>
    </location>
</feature>
<evidence type="ECO:0000256" key="5">
    <source>
        <dbReference type="ARBA" id="ARBA00022989"/>
    </source>
</evidence>
<comment type="subcellular location">
    <subcellularLocation>
        <location evidence="1 7">Cell membrane</location>
        <topology evidence="1 7">Multi-pass membrane protein</topology>
    </subcellularLocation>
</comment>
<name>A0A9Q5EZQ4_RHOHA</name>
<dbReference type="Proteomes" id="UP000608063">
    <property type="component" value="Unassembled WGS sequence"/>
</dbReference>
<evidence type="ECO:0000259" key="8">
    <source>
        <dbReference type="PROSITE" id="PS50928"/>
    </source>
</evidence>
<keyword evidence="5 7" id="KW-1133">Transmembrane helix</keyword>
<evidence type="ECO:0000256" key="7">
    <source>
        <dbReference type="RuleBase" id="RU363032"/>
    </source>
</evidence>
<proteinExistence type="inferred from homology"/>
<evidence type="ECO:0000256" key="4">
    <source>
        <dbReference type="ARBA" id="ARBA00022692"/>
    </source>
</evidence>
<comment type="similarity">
    <text evidence="7">Belongs to the binding-protein-dependent transport system permease family.</text>
</comment>
<keyword evidence="6 7" id="KW-0472">Membrane</keyword>
<evidence type="ECO:0000313" key="10">
    <source>
        <dbReference type="EMBL" id="NKT79544.1"/>
    </source>
</evidence>
<dbReference type="SUPFAM" id="SSF161098">
    <property type="entry name" value="MetI-like"/>
    <property type="match status" value="1"/>
</dbReference>
<sequence>MGTVVEPAGVDPPVTSTPARMALRRAAFAVPLLVVVSAALFALASRSPFDPLAGYLGDRYTTTSDADRARLADELGLRDPWWATYGHWVRGLLSGDLGVSRSFGQPVATVIGERLPWTLLLTCLGLGLAIVASFVLGVWSGARPGGPVDRLVTPLAPVVQATPPFVLSLGAVAVFALSLGWLPVAGLTDAGTDPTFGQVSEHLVLPVTVLAVSQVPWLAMSVRQSVRDAIGSDAVRGARARGIPERTILLRHVVPVSLGPFVSVIGLRLPEIIVGAAIVEEVFSWPGIAGAVVTSARELDFPLLAALTVGTTLIVLIGSLLADVTLALLDPRVTADG</sequence>
<feature type="transmembrane region" description="Helical" evidence="7">
    <location>
        <begin position="26"/>
        <end position="44"/>
    </location>
</feature>
<dbReference type="InterPro" id="IPR035906">
    <property type="entry name" value="MetI-like_sf"/>
</dbReference>
<reference evidence="9" key="1">
    <citation type="submission" date="2019-11" db="EMBL/GenBank/DDBJ databases">
        <title>Spread of Macrolides and rifampicin resistant Rhodococcus equi in clinical isolates in the USA.</title>
        <authorList>
            <person name="Alvarez-Narvaez S."/>
            <person name="Huber L."/>
            <person name="Cohen N.D."/>
            <person name="Slovis N."/>
            <person name="Greiter M."/>
            <person name="Giguere S."/>
            <person name="Hart K."/>
        </authorList>
    </citation>
    <scope>NUCLEOTIDE SEQUENCE</scope>
    <source>
        <strain evidence="9">Lh_17</strain>
    </source>
</reference>
<evidence type="ECO:0000256" key="6">
    <source>
        <dbReference type="ARBA" id="ARBA00023136"/>
    </source>
</evidence>
<keyword evidence="2 7" id="KW-0813">Transport</keyword>
<feature type="transmembrane region" description="Helical" evidence="7">
    <location>
        <begin position="202"/>
        <end position="220"/>
    </location>
</feature>
<feature type="transmembrane region" description="Helical" evidence="7">
    <location>
        <begin position="161"/>
        <end position="182"/>
    </location>
</feature>
<evidence type="ECO:0000313" key="12">
    <source>
        <dbReference type="Proteomes" id="UP000603463"/>
    </source>
</evidence>
<dbReference type="EMBL" id="WUXR01000006">
    <property type="protein sequence ID" value="MBM4566712.1"/>
    <property type="molecule type" value="Genomic_DNA"/>
</dbReference>